<dbReference type="Gene3D" id="3.30.300.130">
    <property type="entry name" value="Fe-S cluster assembly (FSCA)"/>
    <property type="match status" value="1"/>
</dbReference>
<keyword evidence="3" id="KW-1185">Reference proteome</keyword>
<reference evidence="2 3" key="1">
    <citation type="submission" date="2018-05" db="EMBL/GenBank/DDBJ databases">
        <title>Genomic Encyclopedia of Type Strains, Phase IV (KMG-IV): sequencing the most valuable type-strain genomes for metagenomic binning, comparative biology and taxonomic classification.</title>
        <authorList>
            <person name="Goeker M."/>
        </authorList>
    </citation>
    <scope>NUCLEOTIDE SEQUENCE [LARGE SCALE GENOMIC DNA]</scope>
    <source>
        <strain evidence="2 3">DSM 566</strain>
    </source>
</reference>
<dbReference type="InterPro" id="IPR052339">
    <property type="entry name" value="Fe-S_Maturation_MIP18"/>
</dbReference>
<evidence type="ECO:0000313" key="3">
    <source>
        <dbReference type="Proteomes" id="UP000247811"/>
    </source>
</evidence>
<dbReference type="EMBL" id="QJJS01000020">
    <property type="protein sequence ID" value="PXW93361.1"/>
    <property type="molecule type" value="Genomic_DNA"/>
</dbReference>
<comment type="caution">
    <text evidence="2">The sequence shown here is derived from an EMBL/GenBank/DDBJ whole genome shotgun (WGS) entry which is preliminary data.</text>
</comment>
<organism evidence="2 3">
    <name type="scientific">Sphaerotilus hippei</name>
    <dbReference type="NCBI Taxonomy" id="744406"/>
    <lineage>
        <taxon>Bacteria</taxon>
        <taxon>Pseudomonadati</taxon>
        <taxon>Pseudomonadota</taxon>
        <taxon>Betaproteobacteria</taxon>
        <taxon>Burkholderiales</taxon>
        <taxon>Sphaerotilaceae</taxon>
        <taxon>Sphaerotilus</taxon>
    </lineage>
</organism>
<dbReference type="Pfam" id="PF01883">
    <property type="entry name" value="FeS_assembly_P"/>
    <property type="match status" value="1"/>
</dbReference>
<dbReference type="PANTHER" id="PTHR42831:SF1">
    <property type="entry name" value="FE-S PROTEIN MATURATION AUXILIARY FACTOR YITW"/>
    <property type="match status" value="1"/>
</dbReference>
<evidence type="ECO:0000313" key="2">
    <source>
        <dbReference type="EMBL" id="PXW93361.1"/>
    </source>
</evidence>
<dbReference type="InterPro" id="IPR002744">
    <property type="entry name" value="MIP18-like"/>
</dbReference>
<evidence type="ECO:0000259" key="1">
    <source>
        <dbReference type="Pfam" id="PF01883"/>
    </source>
</evidence>
<sequence length="111" mass="11943">MNPVVSPPLPMPPDLHAAVLDALARVHDPEMGENLVDLGLVLDVALAAGELRVTLIPTSVTCPMADVILDDAWVEVERICPPGLAVEVAMDWDTAWSPERLAPALKARFGW</sequence>
<dbReference type="PANTHER" id="PTHR42831">
    <property type="entry name" value="FE-S PROTEIN MATURATION AUXILIARY FACTOR YITW"/>
    <property type="match status" value="1"/>
</dbReference>
<protein>
    <submittedName>
        <fullName evidence="2">Metal-sulfur cluster biosynthetic enzyme</fullName>
    </submittedName>
</protein>
<name>A0A318H3I1_9BURK</name>
<dbReference type="InterPro" id="IPR034904">
    <property type="entry name" value="FSCA_dom_sf"/>
</dbReference>
<feature type="domain" description="MIP18 family-like" evidence="1">
    <location>
        <begin position="17"/>
        <end position="77"/>
    </location>
</feature>
<dbReference type="SUPFAM" id="SSF117916">
    <property type="entry name" value="Fe-S cluster assembly (FSCA) domain-like"/>
    <property type="match status" value="1"/>
</dbReference>
<dbReference type="AlphaFoldDB" id="A0A318H3I1"/>
<proteinExistence type="predicted"/>
<gene>
    <name evidence="2" type="ORF">C7444_12013</name>
</gene>
<accession>A0A318H3I1</accession>
<dbReference type="Proteomes" id="UP000247811">
    <property type="component" value="Unassembled WGS sequence"/>
</dbReference>